<evidence type="ECO:0008006" key="9">
    <source>
        <dbReference type="Google" id="ProtNLM"/>
    </source>
</evidence>
<dbReference type="RefSeq" id="WP_146837917.1">
    <property type="nucleotide sequence ID" value="NZ_BJVQ01000030.1"/>
</dbReference>
<protein>
    <recommendedName>
        <fullName evidence="9">GPP34 family phosphoprotein</fullName>
    </recommendedName>
</protein>
<name>A0A511FCY7_9CELL</name>
<dbReference type="AlphaFoldDB" id="A0A511FCY7"/>
<keyword evidence="7" id="KW-1185">Reference proteome</keyword>
<reference evidence="6 8" key="2">
    <citation type="submission" date="2020-08" db="EMBL/GenBank/DDBJ databases">
        <title>Sequencing the genomes of 1000 actinobacteria strains.</title>
        <authorList>
            <person name="Klenk H.-P."/>
        </authorList>
    </citation>
    <scope>NUCLEOTIDE SEQUENCE [LARGE SCALE GENOMIC DNA]</scope>
    <source>
        <strain evidence="6 8">DSM 9581</strain>
    </source>
</reference>
<evidence type="ECO:0000256" key="4">
    <source>
        <dbReference type="ARBA" id="ARBA00023136"/>
    </source>
</evidence>
<evidence type="ECO:0000256" key="2">
    <source>
        <dbReference type="ARBA" id="ARBA00023034"/>
    </source>
</evidence>
<dbReference type="OrthoDB" id="4962633at2"/>
<dbReference type="Pfam" id="PF05719">
    <property type="entry name" value="GPP34"/>
    <property type="match status" value="1"/>
</dbReference>
<sequence length="229" mass="23664">MPMLLAEDLLLLLLDDVRGSTPAVPVDEALGGAVLAELALAGAVVVVPGGGWGRSARVVPAVPGTPAPAPADPVLRAAQARVAERPRTARELVGLLGRGLRPVLSERLAGRGLVRRQDDRVLGLFPRTRWPAADVRYEASVRARLADVLVRGLAPDPRTVALVALLSAVDQVPAAVDHEGLGRGELRRRAKHLAQGEWAAKAVREAVDAAAGAMVAVMAATTAAAASSS</sequence>
<evidence type="ECO:0000256" key="1">
    <source>
        <dbReference type="ARBA" id="ARBA00004255"/>
    </source>
</evidence>
<evidence type="ECO:0000313" key="8">
    <source>
        <dbReference type="Proteomes" id="UP000564629"/>
    </source>
</evidence>
<evidence type="ECO:0000313" key="7">
    <source>
        <dbReference type="Proteomes" id="UP000321723"/>
    </source>
</evidence>
<keyword evidence="4" id="KW-0472">Membrane</keyword>
<gene>
    <name evidence="5" type="ORF">CHO01_22210</name>
    <name evidence="6" type="ORF">HNR08_003932</name>
</gene>
<accession>A0A511FCY7</accession>
<proteinExistence type="predicted"/>
<keyword evidence="3" id="KW-0446">Lipid-binding</keyword>
<evidence type="ECO:0000313" key="6">
    <source>
        <dbReference type="EMBL" id="MBB5475196.1"/>
    </source>
</evidence>
<reference evidence="5 7" key="1">
    <citation type="submission" date="2019-07" db="EMBL/GenBank/DDBJ databases">
        <title>Whole genome shotgun sequence of Cellulomonas hominis NBRC 16055.</title>
        <authorList>
            <person name="Hosoyama A."/>
            <person name="Uohara A."/>
            <person name="Ohji S."/>
            <person name="Ichikawa N."/>
        </authorList>
    </citation>
    <scope>NUCLEOTIDE SEQUENCE [LARGE SCALE GENOMIC DNA]</scope>
    <source>
        <strain evidence="5 7">NBRC 16055</strain>
    </source>
</reference>
<comment type="caution">
    <text evidence="5">The sequence shown here is derived from an EMBL/GenBank/DDBJ whole genome shotgun (WGS) entry which is preliminary data.</text>
</comment>
<evidence type="ECO:0000256" key="3">
    <source>
        <dbReference type="ARBA" id="ARBA00023121"/>
    </source>
</evidence>
<organism evidence="5 7">
    <name type="scientific">Cellulomonas hominis</name>
    <dbReference type="NCBI Taxonomy" id="156981"/>
    <lineage>
        <taxon>Bacteria</taxon>
        <taxon>Bacillati</taxon>
        <taxon>Actinomycetota</taxon>
        <taxon>Actinomycetes</taxon>
        <taxon>Micrococcales</taxon>
        <taxon>Cellulomonadaceae</taxon>
        <taxon>Cellulomonas</taxon>
    </lineage>
</organism>
<comment type="subcellular location">
    <subcellularLocation>
        <location evidence="1">Golgi apparatus membrane</location>
        <topology evidence="1">Peripheral membrane protein</topology>
        <orientation evidence="1">Cytoplasmic side</orientation>
    </subcellularLocation>
</comment>
<dbReference type="GO" id="GO:0005737">
    <property type="term" value="C:cytoplasm"/>
    <property type="evidence" value="ECO:0007669"/>
    <property type="project" value="UniProtKB-ARBA"/>
</dbReference>
<dbReference type="Proteomes" id="UP000564629">
    <property type="component" value="Unassembled WGS sequence"/>
</dbReference>
<dbReference type="EMBL" id="BJVQ01000030">
    <property type="protein sequence ID" value="GEL47105.1"/>
    <property type="molecule type" value="Genomic_DNA"/>
</dbReference>
<dbReference type="InterPro" id="IPR008628">
    <property type="entry name" value="GPP34-like"/>
</dbReference>
<dbReference type="InterPro" id="IPR038261">
    <property type="entry name" value="GPP34-like_sf"/>
</dbReference>
<dbReference type="GO" id="GO:0070273">
    <property type="term" value="F:phosphatidylinositol-4-phosphate binding"/>
    <property type="evidence" value="ECO:0007669"/>
    <property type="project" value="InterPro"/>
</dbReference>
<keyword evidence="2" id="KW-0333">Golgi apparatus</keyword>
<evidence type="ECO:0000313" key="5">
    <source>
        <dbReference type="EMBL" id="GEL47105.1"/>
    </source>
</evidence>
<dbReference type="Proteomes" id="UP000321723">
    <property type="component" value="Unassembled WGS sequence"/>
</dbReference>
<dbReference type="EMBL" id="JACHDN010000001">
    <property type="protein sequence ID" value="MBB5475196.1"/>
    <property type="molecule type" value="Genomic_DNA"/>
</dbReference>
<dbReference type="Gene3D" id="1.10.3630.10">
    <property type="entry name" value="yeast vps74-n-term truncation variant domain like"/>
    <property type="match status" value="1"/>
</dbReference>
<dbReference type="GO" id="GO:0012505">
    <property type="term" value="C:endomembrane system"/>
    <property type="evidence" value="ECO:0007669"/>
    <property type="project" value="UniProtKB-ARBA"/>
</dbReference>